<evidence type="ECO:0000313" key="1">
    <source>
        <dbReference type="EMBL" id="GBL12695.1"/>
    </source>
</evidence>
<reference evidence="1 2" key="1">
    <citation type="journal article" date="2018" name="Front. Microbiol.">
        <title>Adaptation of the Freshwater Bloom-Forming Cyanobacterium Microcystis aeruginosa to Brackish Water Is Driven by Recent Horizontal Transfer of Sucrose Genes.</title>
        <authorList>
            <person name="Tanabe Y."/>
            <person name="Hodoki Y."/>
            <person name="Sano T."/>
            <person name="Tada K."/>
            <person name="Watanabe M.M."/>
        </authorList>
    </citation>
    <scope>NUCLEOTIDE SEQUENCE [LARGE SCALE GENOMIC DNA]</scope>
    <source>
        <strain evidence="1 2">Sj</strain>
    </source>
</reference>
<gene>
    <name evidence="1" type="ORF">MSj_04215</name>
</gene>
<sequence>MFYPETNVLFKAKIDPRCGTPAYKRVPVWVF</sequence>
<dbReference type="Proteomes" id="UP000248272">
    <property type="component" value="Unassembled WGS sequence"/>
</dbReference>
<proteinExistence type="predicted"/>
<evidence type="ECO:0000313" key="2">
    <source>
        <dbReference type="Proteomes" id="UP000248272"/>
    </source>
</evidence>
<dbReference type="AlphaFoldDB" id="A0A2Z6UTB4"/>
<comment type="caution">
    <text evidence="1">The sequence shown here is derived from an EMBL/GenBank/DDBJ whole genome shotgun (WGS) entry which is preliminary data.</text>
</comment>
<name>A0A2Z6UTB4_MICAE</name>
<protein>
    <submittedName>
        <fullName evidence="1">Uncharacterized protein</fullName>
    </submittedName>
</protein>
<organism evidence="1 2">
    <name type="scientific">Microcystis aeruginosa Sj</name>
    <dbReference type="NCBI Taxonomy" id="1979544"/>
    <lineage>
        <taxon>Bacteria</taxon>
        <taxon>Bacillati</taxon>
        <taxon>Cyanobacteriota</taxon>
        <taxon>Cyanophyceae</taxon>
        <taxon>Oscillatoriophycideae</taxon>
        <taxon>Chroococcales</taxon>
        <taxon>Microcystaceae</taxon>
        <taxon>Microcystis</taxon>
    </lineage>
</organism>
<accession>A0A2Z6UTB4</accession>
<dbReference type="EMBL" id="BDSG01000245">
    <property type="protein sequence ID" value="GBL12695.1"/>
    <property type="molecule type" value="Genomic_DNA"/>
</dbReference>